<dbReference type="Proteomes" id="UP000188268">
    <property type="component" value="Unassembled WGS sequence"/>
</dbReference>
<gene>
    <name evidence="2" type="ORF">CCACVL1_22580</name>
</gene>
<evidence type="ECO:0000313" key="3">
    <source>
        <dbReference type="Proteomes" id="UP000188268"/>
    </source>
</evidence>
<dbReference type="Gramene" id="OMO62909">
    <property type="protein sequence ID" value="OMO62909"/>
    <property type="gene ID" value="CCACVL1_22580"/>
</dbReference>
<reference evidence="2 3" key="1">
    <citation type="submission" date="2013-09" db="EMBL/GenBank/DDBJ databases">
        <title>Corchorus capsularis genome sequencing.</title>
        <authorList>
            <person name="Alam M."/>
            <person name="Haque M.S."/>
            <person name="Islam M.S."/>
            <person name="Emdad E.M."/>
            <person name="Islam M.M."/>
            <person name="Ahmed B."/>
            <person name="Halim A."/>
            <person name="Hossen Q.M.M."/>
            <person name="Hossain M.Z."/>
            <person name="Ahmed R."/>
            <person name="Khan M.M."/>
            <person name="Islam R."/>
            <person name="Rashid M.M."/>
            <person name="Khan S.A."/>
            <person name="Rahman M.S."/>
            <person name="Alam M."/>
        </authorList>
    </citation>
    <scope>NUCLEOTIDE SEQUENCE [LARGE SCALE GENOMIC DNA]</scope>
    <source>
        <strain evidence="3">cv. CVL-1</strain>
        <tissue evidence="2">Whole seedling</tissue>
    </source>
</reference>
<name>A0A1R3GXU1_COCAP</name>
<protein>
    <submittedName>
        <fullName evidence="2">Uncharacterized protein</fullName>
    </submittedName>
</protein>
<feature type="region of interest" description="Disordered" evidence="1">
    <location>
        <begin position="1"/>
        <end position="43"/>
    </location>
</feature>
<evidence type="ECO:0000256" key="1">
    <source>
        <dbReference type="SAM" id="MobiDB-lite"/>
    </source>
</evidence>
<dbReference type="AlphaFoldDB" id="A0A1R3GXU1"/>
<organism evidence="2 3">
    <name type="scientific">Corchorus capsularis</name>
    <name type="common">Jute</name>
    <dbReference type="NCBI Taxonomy" id="210143"/>
    <lineage>
        <taxon>Eukaryota</taxon>
        <taxon>Viridiplantae</taxon>
        <taxon>Streptophyta</taxon>
        <taxon>Embryophyta</taxon>
        <taxon>Tracheophyta</taxon>
        <taxon>Spermatophyta</taxon>
        <taxon>Magnoliopsida</taxon>
        <taxon>eudicotyledons</taxon>
        <taxon>Gunneridae</taxon>
        <taxon>Pentapetalae</taxon>
        <taxon>rosids</taxon>
        <taxon>malvids</taxon>
        <taxon>Malvales</taxon>
        <taxon>Malvaceae</taxon>
        <taxon>Grewioideae</taxon>
        <taxon>Apeibeae</taxon>
        <taxon>Corchorus</taxon>
    </lineage>
</organism>
<comment type="caution">
    <text evidence="2">The sequence shown here is derived from an EMBL/GenBank/DDBJ whole genome shotgun (WGS) entry which is preliminary data.</text>
</comment>
<sequence>MSCQPKQIKKPKNLRTQQELQEHQATQQPSATTLQPQSPSATPAVFTADHFIASQQARLPEKPKTPLNFSIFTSKTKI</sequence>
<proteinExistence type="predicted"/>
<dbReference type="EMBL" id="AWWV01013090">
    <property type="protein sequence ID" value="OMO62909.1"/>
    <property type="molecule type" value="Genomic_DNA"/>
</dbReference>
<keyword evidence="3" id="KW-1185">Reference proteome</keyword>
<evidence type="ECO:0000313" key="2">
    <source>
        <dbReference type="EMBL" id="OMO62909.1"/>
    </source>
</evidence>
<feature type="compositionally biased region" description="Polar residues" evidence="1">
    <location>
        <begin position="29"/>
        <end position="41"/>
    </location>
</feature>
<accession>A0A1R3GXU1</accession>
<feature type="compositionally biased region" description="Low complexity" evidence="1">
    <location>
        <begin position="16"/>
        <end position="28"/>
    </location>
</feature>